<feature type="signal peptide" evidence="1">
    <location>
        <begin position="1"/>
        <end position="19"/>
    </location>
</feature>
<evidence type="ECO:0000256" key="1">
    <source>
        <dbReference type="SAM" id="SignalP"/>
    </source>
</evidence>
<comment type="caution">
    <text evidence="3">The sequence shown here is derived from an EMBL/GenBank/DDBJ whole genome shotgun (WGS) entry which is preliminary data.</text>
</comment>
<evidence type="ECO:0000313" key="4">
    <source>
        <dbReference type="Proteomes" id="UP000260983"/>
    </source>
</evidence>
<dbReference type="Pfam" id="PF17116">
    <property type="entry name" value="T9SS_plug_1st"/>
    <property type="match status" value="1"/>
</dbReference>
<feature type="domain" description="Type 9 secretion system plug protein N-terminal" evidence="2">
    <location>
        <begin position="29"/>
        <end position="155"/>
    </location>
</feature>
<dbReference type="InterPro" id="IPR031345">
    <property type="entry name" value="T9SS_Plug_N"/>
</dbReference>
<organism evidence="3 4">
    <name type="scientific">Bacteroides oleiciplenus</name>
    <dbReference type="NCBI Taxonomy" id="626931"/>
    <lineage>
        <taxon>Bacteria</taxon>
        <taxon>Pseudomonadati</taxon>
        <taxon>Bacteroidota</taxon>
        <taxon>Bacteroidia</taxon>
        <taxon>Bacteroidales</taxon>
        <taxon>Bacteroidaceae</taxon>
        <taxon>Bacteroides</taxon>
    </lineage>
</organism>
<protein>
    <submittedName>
        <fullName evidence="3">DUF5103 domain-containing protein</fullName>
    </submittedName>
</protein>
<gene>
    <name evidence="3" type="ORF">DXB65_15580</name>
</gene>
<reference evidence="3 4" key="1">
    <citation type="submission" date="2018-08" db="EMBL/GenBank/DDBJ databases">
        <title>A genome reference for cultivated species of the human gut microbiota.</title>
        <authorList>
            <person name="Zou Y."/>
            <person name="Xue W."/>
            <person name="Luo G."/>
        </authorList>
    </citation>
    <scope>NUCLEOTIDE SEQUENCE [LARGE SCALE GENOMIC DNA]</scope>
    <source>
        <strain evidence="3 4">OM05-15BH</strain>
    </source>
</reference>
<evidence type="ECO:0000259" key="2">
    <source>
        <dbReference type="Pfam" id="PF17116"/>
    </source>
</evidence>
<name>A0A3E5B995_9BACE</name>
<dbReference type="EMBL" id="QSUL01000010">
    <property type="protein sequence ID" value="RGN33895.1"/>
    <property type="molecule type" value="Genomic_DNA"/>
</dbReference>
<feature type="chain" id="PRO_5017634971" evidence="1">
    <location>
        <begin position="20"/>
        <end position="415"/>
    </location>
</feature>
<dbReference type="Proteomes" id="UP000260983">
    <property type="component" value="Unassembled WGS sequence"/>
</dbReference>
<proteinExistence type="predicted"/>
<dbReference type="RefSeq" id="WP_009128581.1">
    <property type="nucleotide sequence ID" value="NZ_CABKRN010000001.1"/>
</dbReference>
<sequence>MKKIWILLFVCIICGEMHAQRTEVHTPHIRTVQVIANNDYMAPAVIRLGENESVEISFDHLTHDYHRYQYILTHCNADWTPSDISETEYLDGFNDNPIEDYDISVNTTLPYTHYRLTLPNDQVQLKLSGNYRLTVYDDAEGKDKPAFSACFRVLEKEVNVSAQVSSDTEIDRNKTHQQVSFSIQYKGYPIRNPQNEVKVHVLQDNRTDNWVTNLKPSYVGPDQLRYEHNRALIFPAGNEYRRFEMVSTRYASQGVESIRYHAPYYHVTLRPAEPRILNYSYDQDQNGRFVIRYDEAVNNNTEADYFFVHFSLLWENPLSEGDFYLQGAFTYDNFNEESRLKYNPETHAYEGNQLLKQGAYNYQYLYVAPGSRSGSTAQAEGNYYETENEYLILVYHRAFGERYDRLIGMQLVVND</sequence>
<accession>A0A3E5B995</accession>
<keyword evidence="1" id="KW-0732">Signal</keyword>
<evidence type="ECO:0000313" key="3">
    <source>
        <dbReference type="EMBL" id="RGN33895.1"/>
    </source>
</evidence>
<dbReference type="AlphaFoldDB" id="A0A3E5B995"/>